<dbReference type="EMBL" id="KZ613740">
    <property type="protein sequence ID" value="PMD67576.1"/>
    <property type="molecule type" value="Genomic_DNA"/>
</dbReference>
<dbReference type="STRING" id="1095630.A0A2J6TX11"/>
<evidence type="ECO:0008006" key="4">
    <source>
        <dbReference type="Google" id="ProtNLM"/>
    </source>
</evidence>
<reference evidence="2 3" key="1">
    <citation type="submission" date="2016-04" db="EMBL/GenBank/DDBJ databases">
        <title>A degradative enzymes factory behind the ericoid mycorrhizal symbiosis.</title>
        <authorList>
            <consortium name="DOE Joint Genome Institute"/>
            <person name="Martino E."/>
            <person name="Morin E."/>
            <person name="Grelet G."/>
            <person name="Kuo A."/>
            <person name="Kohler A."/>
            <person name="Daghino S."/>
            <person name="Barry K."/>
            <person name="Choi C."/>
            <person name="Cichocki N."/>
            <person name="Clum A."/>
            <person name="Copeland A."/>
            <person name="Hainaut M."/>
            <person name="Haridas S."/>
            <person name="Labutti K."/>
            <person name="Lindquist E."/>
            <person name="Lipzen A."/>
            <person name="Khouja H.-R."/>
            <person name="Murat C."/>
            <person name="Ohm R."/>
            <person name="Olson A."/>
            <person name="Spatafora J."/>
            <person name="Veneault-Fourrey C."/>
            <person name="Henrissat B."/>
            <person name="Grigoriev I."/>
            <person name="Martin F."/>
            <person name="Perotto S."/>
        </authorList>
    </citation>
    <scope>NUCLEOTIDE SEQUENCE [LARGE SCALE GENOMIC DNA]</scope>
    <source>
        <strain evidence="2 3">E</strain>
    </source>
</reference>
<dbReference type="Pfam" id="PF00106">
    <property type="entry name" value="adh_short"/>
    <property type="match status" value="1"/>
</dbReference>
<dbReference type="InterPro" id="IPR002347">
    <property type="entry name" value="SDR_fam"/>
</dbReference>
<dbReference type="InParanoid" id="A0A2J6TX11"/>
<dbReference type="PANTHER" id="PTHR43157">
    <property type="entry name" value="PHOSPHATIDYLINOSITOL-GLYCAN BIOSYNTHESIS CLASS F PROTEIN-RELATED"/>
    <property type="match status" value="1"/>
</dbReference>
<dbReference type="GO" id="GO:0016491">
    <property type="term" value="F:oxidoreductase activity"/>
    <property type="evidence" value="ECO:0007669"/>
    <property type="project" value="UniProtKB-KW"/>
</dbReference>
<name>A0A2J6TX11_9HELO</name>
<protein>
    <recommendedName>
        <fullName evidence="4">NAD(P)-binding protein</fullName>
    </recommendedName>
</protein>
<dbReference type="InterPro" id="IPR036291">
    <property type="entry name" value="NAD(P)-bd_dom_sf"/>
</dbReference>
<keyword evidence="3" id="KW-1185">Reference proteome</keyword>
<organism evidence="2 3">
    <name type="scientific">Hyaloscypha bicolor E</name>
    <dbReference type="NCBI Taxonomy" id="1095630"/>
    <lineage>
        <taxon>Eukaryota</taxon>
        <taxon>Fungi</taxon>
        <taxon>Dikarya</taxon>
        <taxon>Ascomycota</taxon>
        <taxon>Pezizomycotina</taxon>
        <taxon>Leotiomycetes</taxon>
        <taxon>Helotiales</taxon>
        <taxon>Hyaloscyphaceae</taxon>
        <taxon>Hyaloscypha</taxon>
        <taxon>Hyaloscypha bicolor</taxon>
    </lineage>
</organism>
<sequence>MARSCANCGIGQKLARILYAKNSKVYLACSPEEKAKNSITSIRKAVPKSSGQLVFLSLDLADLTEVTAAAQRFLAQESILHVLFNDAGVMTGPANSPLKTVQA</sequence>
<evidence type="ECO:0000313" key="3">
    <source>
        <dbReference type="Proteomes" id="UP000235371"/>
    </source>
</evidence>
<evidence type="ECO:0000256" key="1">
    <source>
        <dbReference type="ARBA" id="ARBA00023002"/>
    </source>
</evidence>
<dbReference type="SUPFAM" id="SSF51735">
    <property type="entry name" value="NAD(P)-binding Rossmann-fold domains"/>
    <property type="match status" value="1"/>
</dbReference>
<evidence type="ECO:0000313" key="2">
    <source>
        <dbReference type="EMBL" id="PMD67576.1"/>
    </source>
</evidence>
<dbReference type="Gene3D" id="3.40.50.720">
    <property type="entry name" value="NAD(P)-binding Rossmann-like Domain"/>
    <property type="match status" value="1"/>
</dbReference>
<keyword evidence="1" id="KW-0560">Oxidoreductase</keyword>
<gene>
    <name evidence="2" type="ORF">K444DRAFT_18260</name>
</gene>
<proteinExistence type="predicted"/>
<dbReference type="PANTHER" id="PTHR43157:SF31">
    <property type="entry name" value="PHOSPHATIDYLINOSITOL-GLYCAN BIOSYNTHESIS CLASS F PROTEIN"/>
    <property type="match status" value="1"/>
</dbReference>
<accession>A0A2J6TX11</accession>
<dbReference type="OrthoDB" id="191139at2759"/>
<dbReference type="RefSeq" id="XP_024744480.1">
    <property type="nucleotide sequence ID" value="XM_024870827.1"/>
</dbReference>
<dbReference type="GeneID" id="36578909"/>
<dbReference type="AlphaFoldDB" id="A0A2J6TX11"/>
<dbReference type="Proteomes" id="UP000235371">
    <property type="component" value="Unassembled WGS sequence"/>
</dbReference>